<dbReference type="InterPro" id="IPR025411">
    <property type="entry name" value="DUF4136"/>
</dbReference>
<reference evidence="4" key="1">
    <citation type="submission" date="2016-02" db="EMBL/GenBank/DDBJ databases">
        <authorList>
            <person name="Rodrigo-Torres Lidia"/>
            <person name="Arahal R.David."/>
        </authorList>
    </citation>
    <scope>NUCLEOTIDE SEQUENCE [LARGE SCALE GENOMIC DNA]</scope>
    <source>
        <strain evidence="4">CECT 9029</strain>
    </source>
</reference>
<proteinExistence type="predicted"/>
<gene>
    <name evidence="3" type="ORF">GCE9029_03424</name>
</gene>
<feature type="domain" description="DUF4136" evidence="2">
    <location>
        <begin position="21"/>
        <end position="171"/>
    </location>
</feature>
<dbReference type="Gene3D" id="3.30.160.670">
    <property type="match status" value="1"/>
</dbReference>
<dbReference type="AlphaFoldDB" id="A0A128F7L7"/>
<name>A0A128F7L7_9GAMM</name>
<evidence type="ECO:0000313" key="4">
    <source>
        <dbReference type="Proteomes" id="UP000071641"/>
    </source>
</evidence>
<feature type="chain" id="PRO_5007282188" description="DUF4136 domain-containing protein" evidence="1">
    <location>
        <begin position="24"/>
        <end position="176"/>
    </location>
</feature>
<dbReference type="STRING" id="1796497.GCE9029_03424"/>
<dbReference type="EMBL" id="FIZX01000002">
    <property type="protein sequence ID" value="CZF82769.1"/>
    <property type="molecule type" value="Genomic_DNA"/>
</dbReference>
<evidence type="ECO:0000256" key="1">
    <source>
        <dbReference type="SAM" id="SignalP"/>
    </source>
</evidence>
<dbReference type="OrthoDB" id="329837at2"/>
<dbReference type="RefSeq" id="WP_062665018.1">
    <property type="nucleotide sequence ID" value="NZ_FIZX01000002.1"/>
</dbReference>
<dbReference type="Pfam" id="PF13590">
    <property type="entry name" value="DUF4136"/>
    <property type="match status" value="1"/>
</dbReference>
<keyword evidence="1" id="KW-0732">Signal</keyword>
<dbReference type="PROSITE" id="PS51257">
    <property type="entry name" value="PROKAR_LIPOPROTEIN"/>
    <property type="match status" value="1"/>
</dbReference>
<evidence type="ECO:0000313" key="3">
    <source>
        <dbReference type="EMBL" id="CZF82769.1"/>
    </source>
</evidence>
<dbReference type="Proteomes" id="UP000071641">
    <property type="component" value="Unassembled WGS sequence"/>
</dbReference>
<feature type="signal peptide" evidence="1">
    <location>
        <begin position="1"/>
        <end position="23"/>
    </location>
</feature>
<organism evidence="3 4">
    <name type="scientific">Grimontia celer</name>
    <dbReference type="NCBI Taxonomy" id="1796497"/>
    <lineage>
        <taxon>Bacteria</taxon>
        <taxon>Pseudomonadati</taxon>
        <taxon>Pseudomonadota</taxon>
        <taxon>Gammaproteobacteria</taxon>
        <taxon>Vibrionales</taxon>
        <taxon>Vibrionaceae</taxon>
        <taxon>Grimontia</taxon>
    </lineage>
</organism>
<protein>
    <recommendedName>
        <fullName evidence="2">DUF4136 domain-containing protein</fullName>
    </recommendedName>
</protein>
<evidence type="ECO:0000259" key="2">
    <source>
        <dbReference type="Pfam" id="PF13590"/>
    </source>
</evidence>
<accession>A0A128F7L7</accession>
<sequence>MSARILSVLFVLLLGGCAKSVYTDFDQQFPYQEIETYDIAMKSSTSPISLDDSRIERALEKEMAAKGIQETDTSPNVTLRYFVQPKTEAVAYGPSFSFGYGSRRFGARYETPVRIEERDYGQLVVEMVDNQSNQVVWRAVSNRKLTDSMTPSSKNEFINEQVKDMFANFPPSVGEE</sequence>
<keyword evidence="4" id="KW-1185">Reference proteome</keyword>